<organism evidence="2 3">
    <name type="scientific">Brassica cretica</name>
    <name type="common">Mustard</name>
    <dbReference type="NCBI Taxonomy" id="69181"/>
    <lineage>
        <taxon>Eukaryota</taxon>
        <taxon>Viridiplantae</taxon>
        <taxon>Streptophyta</taxon>
        <taxon>Embryophyta</taxon>
        <taxon>Tracheophyta</taxon>
        <taxon>Spermatophyta</taxon>
        <taxon>Magnoliopsida</taxon>
        <taxon>eudicotyledons</taxon>
        <taxon>Gunneridae</taxon>
        <taxon>Pentapetalae</taxon>
        <taxon>rosids</taxon>
        <taxon>malvids</taxon>
        <taxon>Brassicales</taxon>
        <taxon>Brassicaceae</taxon>
        <taxon>Brassiceae</taxon>
        <taxon>Brassica</taxon>
    </lineage>
</organism>
<evidence type="ECO:0000313" key="2">
    <source>
        <dbReference type="EMBL" id="KAF3571688.1"/>
    </source>
</evidence>
<protein>
    <submittedName>
        <fullName evidence="2">Uncharacterized protein</fullName>
    </submittedName>
</protein>
<sequence>MAISQIQIQFSELKDGRCKQKFRADSYNFGKLGIFIKVIVSSSPFLGHSHPRVNPTFKFADAPIFIRFSEQSVFYEISFVKYEASKPFTTRLHMALNASWLPFSLIGRLFLNATLDIHFYFDNDCVASINYLKKVCGFDEGSSSAPTKYNGVKKIESIPPSELNSHVLTASPEMHMTAEFVAFDSENDQAYKCQCHPFKCQGSRRISANERGRPRHPRISTSPKPSISTSPNSTSHQNIRAPQRPASLIATSALLYLILTPTCV</sequence>
<dbReference type="Proteomes" id="UP000712600">
    <property type="component" value="Unassembled WGS sequence"/>
</dbReference>
<dbReference type="AlphaFoldDB" id="A0A8S9RFF9"/>
<evidence type="ECO:0000313" key="3">
    <source>
        <dbReference type="Proteomes" id="UP000712600"/>
    </source>
</evidence>
<accession>A0A8S9RFF9</accession>
<reference evidence="2" key="1">
    <citation type="submission" date="2019-12" db="EMBL/GenBank/DDBJ databases">
        <title>Genome sequencing and annotation of Brassica cretica.</title>
        <authorList>
            <person name="Studholme D.J."/>
            <person name="Sarris P."/>
        </authorList>
    </citation>
    <scope>NUCLEOTIDE SEQUENCE</scope>
    <source>
        <strain evidence="2">PFS-109/04</strain>
        <tissue evidence="2">Leaf</tissue>
    </source>
</reference>
<comment type="caution">
    <text evidence="2">The sequence shown here is derived from an EMBL/GenBank/DDBJ whole genome shotgun (WGS) entry which is preliminary data.</text>
</comment>
<feature type="region of interest" description="Disordered" evidence="1">
    <location>
        <begin position="206"/>
        <end position="244"/>
    </location>
</feature>
<proteinExistence type="predicted"/>
<feature type="compositionally biased region" description="Low complexity" evidence="1">
    <location>
        <begin position="220"/>
        <end position="235"/>
    </location>
</feature>
<gene>
    <name evidence="2" type="ORF">F2Q69_00062584</name>
</gene>
<dbReference type="EMBL" id="QGKX02000095">
    <property type="protein sequence ID" value="KAF3571688.1"/>
    <property type="molecule type" value="Genomic_DNA"/>
</dbReference>
<evidence type="ECO:0000256" key="1">
    <source>
        <dbReference type="SAM" id="MobiDB-lite"/>
    </source>
</evidence>
<name>A0A8S9RFF9_BRACR</name>